<sequence length="162" mass="18003">MLELARPAVDVQADGLAFTLDLPAQEALASRAWTVAGIAVEARLLSTGHQVVAGSLIETVAEMYGLEGPLPYKLHREVGGWSYGFTADIYKRDYADFNRAVAFLRNYLTGRDDALGAVFPLQPDELGGVLVRQVKRGLEWRTWHTFPRTRQIVSTRTRMLIG</sequence>
<organism evidence="1 2">
    <name type="scientific">Actinocorallia aurantiaca</name>
    <dbReference type="NCBI Taxonomy" id="46204"/>
    <lineage>
        <taxon>Bacteria</taxon>
        <taxon>Bacillati</taxon>
        <taxon>Actinomycetota</taxon>
        <taxon>Actinomycetes</taxon>
        <taxon>Streptosporangiales</taxon>
        <taxon>Thermomonosporaceae</taxon>
        <taxon>Actinocorallia</taxon>
    </lineage>
</organism>
<protein>
    <submittedName>
        <fullName evidence="1">DUF2617 family protein</fullName>
    </submittedName>
</protein>
<proteinExistence type="predicted"/>
<evidence type="ECO:0000313" key="1">
    <source>
        <dbReference type="EMBL" id="GAA2723148.1"/>
    </source>
</evidence>
<keyword evidence="2" id="KW-1185">Reference proteome</keyword>
<comment type="caution">
    <text evidence="1">The sequence shown here is derived from an EMBL/GenBank/DDBJ whole genome shotgun (WGS) entry which is preliminary data.</text>
</comment>
<reference evidence="1 2" key="1">
    <citation type="journal article" date="2019" name="Int. J. Syst. Evol. Microbiol.">
        <title>The Global Catalogue of Microorganisms (GCM) 10K type strain sequencing project: providing services to taxonomists for standard genome sequencing and annotation.</title>
        <authorList>
            <consortium name="The Broad Institute Genomics Platform"/>
            <consortium name="The Broad Institute Genome Sequencing Center for Infectious Disease"/>
            <person name="Wu L."/>
            <person name="Ma J."/>
        </authorList>
    </citation>
    <scope>NUCLEOTIDE SEQUENCE [LARGE SCALE GENOMIC DNA]</scope>
    <source>
        <strain evidence="1 2">JCM 8201</strain>
    </source>
</reference>
<name>A0ABN3U1Y4_9ACTN</name>
<dbReference type="EMBL" id="BAAATZ010000006">
    <property type="protein sequence ID" value="GAA2723148.1"/>
    <property type="molecule type" value="Genomic_DNA"/>
</dbReference>
<dbReference type="InterPro" id="IPR024486">
    <property type="entry name" value="DUF2617"/>
</dbReference>
<dbReference type="Proteomes" id="UP001501842">
    <property type="component" value="Unassembled WGS sequence"/>
</dbReference>
<dbReference type="Pfam" id="PF10936">
    <property type="entry name" value="DUF2617"/>
    <property type="match status" value="1"/>
</dbReference>
<gene>
    <name evidence="1" type="ORF">GCM10010439_17720</name>
</gene>
<evidence type="ECO:0000313" key="2">
    <source>
        <dbReference type="Proteomes" id="UP001501842"/>
    </source>
</evidence>
<accession>A0ABN3U1Y4</accession>
<dbReference type="RefSeq" id="WP_344449750.1">
    <property type="nucleotide sequence ID" value="NZ_BAAATZ010000006.1"/>
</dbReference>